<accession>A0A9D4HMU9</accession>
<comment type="caution">
    <text evidence="1">The sequence shown here is derived from an EMBL/GenBank/DDBJ whole genome shotgun (WGS) entry which is preliminary data.</text>
</comment>
<keyword evidence="2" id="KW-1185">Reference proteome</keyword>
<reference evidence="1" key="1">
    <citation type="journal article" date="2019" name="bioRxiv">
        <title>The Genome of the Zebra Mussel, Dreissena polymorpha: A Resource for Invasive Species Research.</title>
        <authorList>
            <person name="McCartney M.A."/>
            <person name="Auch B."/>
            <person name="Kono T."/>
            <person name="Mallez S."/>
            <person name="Zhang Y."/>
            <person name="Obille A."/>
            <person name="Becker A."/>
            <person name="Abrahante J.E."/>
            <person name="Garbe J."/>
            <person name="Badalamenti J.P."/>
            <person name="Herman A."/>
            <person name="Mangelson H."/>
            <person name="Liachko I."/>
            <person name="Sullivan S."/>
            <person name="Sone E.D."/>
            <person name="Koren S."/>
            <person name="Silverstein K.A.T."/>
            <person name="Beckman K.B."/>
            <person name="Gohl D.M."/>
        </authorList>
    </citation>
    <scope>NUCLEOTIDE SEQUENCE</scope>
    <source>
        <strain evidence="1">Duluth1</strain>
        <tissue evidence="1">Whole animal</tissue>
    </source>
</reference>
<dbReference type="AlphaFoldDB" id="A0A9D4HMU9"/>
<evidence type="ECO:0000313" key="1">
    <source>
        <dbReference type="EMBL" id="KAH3722196.1"/>
    </source>
</evidence>
<sequence length="61" mass="6950">MNNLYSQLPLSLFPLSFGVTETKSTGFSEAQDSSCLSISSLRLRREQRETEDTESEYKNVK</sequence>
<dbReference type="Proteomes" id="UP000828390">
    <property type="component" value="Unassembled WGS sequence"/>
</dbReference>
<name>A0A9D4HMU9_DREPO</name>
<protein>
    <submittedName>
        <fullName evidence="1">Uncharacterized protein</fullName>
    </submittedName>
</protein>
<organism evidence="1 2">
    <name type="scientific">Dreissena polymorpha</name>
    <name type="common">Zebra mussel</name>
    <name type="synonym">Mytilus polymorpha</name>
    <dbReference type="NCBI Taxonomy" id="45954"/>
    <lineage>
        <taxon>Eukaryota</taxon>
        <taxon>Metazoa</taxon>
        <taxon>Spiralia</taxon>
        <taxon>Lophotrochozoa</taxon>
        <taxon>Mollusca</taxon>
        <taxon>Bivalvia</taxon>
        <taxon>Autobranchia</taxon>
        <taxon>Heteroconchia</taxon>
        <taxon>Euheterodonta</taxon>
        <taxon>Imparidentia</taxon>
        <taxon>Neoheterodontei</taxon>
        <taxon>Myida</taxon>
        <taxon>Dreissenoidea</taxon>
        <taxon>Dreissenidae</taxon>
        <taxon>Dreissena</taxon>
    </lineage>
</organism>
<reference evidence="1" key="2">
    <citation type="submission" date="2020-11" db="EMBL/GenBank/DDBJ databases">
        <authorList>
            <person name="McCartney M.A."/>
            <person name="Auch B."/>
            <person name="Kono T."/>
            <person name="Mallez S."/>
            <person name="Becker A."/>
            <person name="Gohl D.M."/>
            <person name="Silverstein K.A.T."/>
            <person name="Koren S."/>
            <person name="Bechman K.B."/>
            <person name="Herman A."/>
            <person name="Abrahante J.E."/>
            <person name="Garbe J."/>
        </authorList>
    </citation>
    <scope>NUCLEOTIDE SEQUENCE</scope>
    <source>
        <strain evidence="1">Duluth1</strain>
        <tissue evidence="1">Whole animal</tissue>
    </source>
</reference>
<proteinExistence type="predicted"/>
<gene>
    <name evidence="1" type="ORF">DPMN_065151</name>
</gene>
<dbReference type="EMBL" id="JAIWYP010000013">
    <property type="protein sequence ID" value="KAH3722196.1"/>
    <property type="molecule type" value="Genomic_DNA"/>
</dbReference>
<evidence type="ECO:0000313" key="2">
    <source>
        <dbReference type="Proteomes" id="UP000828390"/>
    </source>
</evidence>